<dbReference type="Gene3D" id="1.20.1560.10">
    <property type="entry name" value="ABC transporter type 1, transmembrane domain"/>
    <property type="match status" value="1"/>
</dbReference>
<comment type="caution">
    <text evidence="12">The sequence shown here is derived from an EMBL/GenBank/DDBJ whole genome shotgun (WGS) entry which is preliminary data.</text>
</comment>
<feature type="transmembrane region" description="Helical" evidence="9">
    <location>
        <begin position="32"/>
        <end position="52"/>
    </location>
</feature>
<dbReference type="SUPFAM" id="SSF52540">
    <property type="entry name" value="P-loop containing nucleoside triphosphate hydrolases"/>
    <property type="match status" value="1"/>
</dbReference>
<feature type="transmembrane region" description="Helical" evidence="9">
    <location>
        <begin position="140"/>
        <end position="162"/>
    </location>
</feature>
<organism evidence="12 13">
    <name type="scientific">Acholeplasma laidlawii</name>
    <dbReference type="NCBI Taxonomy" id="2148"/>
    <lineage>
        <taxon>Bacteria</taxon>
        <taxon>Bacillati</taxon>
        <taxon>Mycoplasmatota</taxon>
        <taxon>Mollicutes</taxon>
        <taxon>Acholeplasmatales</taxon>
        <taxon>Acholeplasmataceae</taxon>
        <taxon>Acholeplasma</taxon>
    </lineage>
</organism>
<feature type="transmembrane region" description="Helical" evidence="9">
    <location>
        <begin position="168"/>
        <end position="190"/>
    </location>
</feature>
<feature type="transmembrane region" description="Helical" evidence="9">
    <location>
        <begin position="72"/>
        <end position="92"/>
    </location>
</feature>
<dbReference type="GO" id="GO:0016887">
    <property type="term" value="F:ATP hydrolysis activity"/>
    <property type="evidence" value="ECO:0007669"/>
    <property type="project" value="InterPro"/>
</dbReference>
<proteinExistence type="inferred from homology"/>
<name>A0A553IJE2_ACHLA</name>
<dbReference type="PROSITE" id="PS50929">
    <property type="entry name" value="ABC_TM1F"/>
    <property type="match status" value="1"/>
</dbReference>
<dbReference type="AlphaFoldDB" id="A0A553IJE2"/>
<evidence type="ECO:0000313" key="12">
    <source>
        <dbReference type="EMBL" id="TRY00313.1"/>
    </source>
</evidence>
<evidence type="ECO:0000259" key="10">
    <source>
        <dbReference type="PROSITE" id="PS50893"/>
    </source>
</evidence>
<keyword evidence="6 12" id="KW-0067">ATP-binding</keyword>
<keyword evidence="8 9" id="KW-0472">Membrane</keyword>
<feature type="transmembrane region" description="Helical" evidence="9">
    <location>
        <begin position="252"/>
        <end position="274"/>
    </location>
</feature>
<dbReference type="Pfam" id="PF00664">
    <property type="entry name" value="ABC_membrane"/>
    <property type="match status" value="1"/>
</dbReference>
<sequence length="612" mass="69776">MQHQEQENEIKKVSLPVWGRLFKIILKDKRSFIIMISIGVFVALLDALTVVIQQYALDTFIEKGDYTFFTQYTILNILVALGFGLGIWGFIYQSGKIEANVNYLLRKEAFRTLQRLPFSYYDKTPQGWIMARMTSDSKRLANIISWGIVDVIWSLLLMIFTLTILYFYFWKLAIIVTLAIPMMFLVTLLFRKRLLKRHRQARHYNSEITAKYSESFHGAKTSKSLVIESENLNEFKQTTNKMYKASVKAQSLSAMYSAVLLLACYIFVAIVMYTGSSFTIEGAITIGVVYLFIRSTVSFFDPIINLSNFISQLQQAQASAERILELIMTESQIKDSDEVVSKYGDWFHKKKENWEPLNGDIEFKDVTFSYNENEIILDNFNINIKAGMSVALVGHTGSGKTTIVNLISRFYEPTQGQILLDGVDYKDRSISWLHEKLGYVLQSPHLFSTTILENIRYGRLDATDEEVIEASKAIGLHPFVEKLENGYQTHVGEGGGLLSMGQKQLISFARAILAEPSILILDEATSSIDSEAESLIQDATKKLLKGRTSLIVAHRLSTIVDSDLIVMLDQGKITEQGTHHELLLKRGAYYDLYRNQFLEEKSKVYEAEMNKL</sequence>
<evidence type="ECO:0000313" key="13">
    <source>
        <dbReference type="Proteomes" id="UP000315938"/>
    </source>
</evidence>
<keyword evidence="4 9" id="KW-0812">Transmembrane</keyword>
<evidence type="ECO:0000259" key="11">
    <source>
        <dbReference type="PROSITE" id="PS50929"/>
    </source>
</evidence>
<evidence type="ECO:0000256" key="4">
    <source>
        <dbReference type="ARBA" id="ARBA00022692"/>
    </source>
</evidence>
<keyword evidence="5" id="KW-0547">Nucleotide-binding</keyword>
<comment type="subcellular location">
    <subcellularLocation>
        <location evidence="1">Cell membrane</location>
        <topology evidence="1">Multi-pass membrane protein</topology>
    </subcellularLocation>
</comment>
<comment type="similarity">
    <text evidence="2">Belongs to the ABC transporter superfamily.</text>
</comment>
<dbReference type="GO" id="GO:0005524">
    <property type="term" value="F:ATP binding"/>
    <property type="evidence" value="ECO:0007669"/>
    <property type="project" value="UniProtKB-KW"/>
</dbReference>
<evidence type="ECO:0000256" key="6">
    <source>
        <dbReference type="ARBA" id="ARBA00022840"/>
    </source>
</evidence>
<dbReference type="SUPFAM" id="SSF90123">
    <property type="entry name" value="ABC transporter transmembrane region"/>
    <property type="match status" value="1"/>
</dbReference>
<evidence type="ECO:0000256" key="8">
    <source>
        <dbReference type="ARBA" id="ARBA00023136"/>
    </source>
</evidence>
<dbReference type="GO" id="GO:0015421">
    <property type="term" value="F:ABC-type oligopeptide transporter activity"/>
    <property type="evidence" value="ECO:0007669"/>
    <property type="project" value="TreeGrafter"/>
</dbReference>
<dbReference type="Pfam" id="PF00005">
    <property type="entry name" value="ABC_tran"/>
    <property type="match status" value="1"/>
</dbReference>
<keyword evidence="7 9" id="KW-1133">Transmembrane helix</keyword>
<evidence type="ECO:0000256" key="9">
    <source>
        <dbReference type="SAM" id="Phobius"/>
    </source>
</evidence>
<evidence type="ECO:0000256" key="3">
    <source>
        <dbReference type="ARBA" id="ARBA00022448"/>
    </source>
</evidence>
<dbReference type="EMBL" id="VKID01000001">
    <property type="protein sequence ID" value="TRY00313.1"/>
    <property type="molecule type" value="Genomic_DNA"/>
</dbReference>
<reference evidence="12 13" key="1">
    <citation type="submission" date="2019-07" db="EMBL/GenBank/DDBJ databases">
        <title>Genome sequence of Acholeplasma laidlawii strain with increased resistance to erythromycin.</title>
        <authorList>
            <person name="Medvedeva E.S."/>
            <person name="Baranova N.B."/>
            <person name="Siniagina M.N."/>
            <person name="Mouzykantov A."/>
            <person name="Chernova O.A."/>
            <person name="Chernov V.M."/>
        </authorList>
    </citation>
    <scope>NUCLEOTIDE SEQUENCE [LARGE SCALE GENOMIC DNA]</scope>
    <source>
        <strain evidence="12 13">PG8REry</strain>
    </source>
</reference>
<dbReference type="PANTHER" id="PTHR43394:SF1">
    <property type="entry name" value="ATP-BINDING CASSETTE SUB-FAMILY B MEMBER 10, MITOCHONDRIAL"/>
    <property type="match status" value="1"/>
</dbReference>
<feature type="domain" description="ABC transmembrane type-1" evidence="11">
    <location>
        <begin position="33"/>
        <end position="315"/>
    </location>
</feature>
<dbReference type="CDD" id="cd18540">
    <property type="entry name" value="ABC_6TM_exporter_like"/>
    <property type="match status" value="1"/>
</dbReference>
<dbReference type="FunFam" id="3.40.50.300:FF:000287">
    <property type="entry name" value="Multidrug ABC transporter ATP-binding protein"/>
    <property type="match status" value="1"/>
</dbReference>
<evidence type="ECO:0000256" key="7">
    <source>
        <dbReference type="ARBA" id="ARBA00022989"/>
    </source>
</evidence>
<dbReference type="Gene3D" id="3.40.50.300">
    <property type="entry name" value="P-loop containing nucleotide triphosphate hydrolases"/>
    <property type="match status" value="1"/>
</dbReference>
<dbReference type="RefSeq" id="WP_064212019.1">
    <property type="nucleotide sequence ID" value="NZ_JACAOE010000001.1"/>
</dbReference>
<evidence type="ECO:0000256" key="5">
    <source>
        <dbReference type="ARBA" id="ARBA00022741"/>
    </source>
</evidence>
<keyword evidence="3" id="KW-0813">Transport</keyword>
<feature type="domain" description="ABC transporter" evidence="10">
    <location>
        <begin position="361"/>
        <end position="595"/>
    </location>
</feature>
<evidence type="ECO:0000256" key="2">
    <source>
        <dbReference type="ARBA" id="ARBA00005417"/>
    </source>
</evidence>
<dbReference type="GO" id="GO:0005886">
    <property type="term" value="C:plasma membrane"/>
    <property type="evidence" value="ECO:0007669"/>
    <property type="project" value="UniProtKB-SubCell"/>
</dbReference>
<evidence type="ECO:0000256" key="1">
    <source>
        <dbReference type="ARBA" id="ARBA00004651"/>
    </source>
</evidence>
<dbReference type="InterPro" id="IPR036640">
    <property type="entry name" value="ABC1_TM_sf"/>
</dbReference>
<dbReference type="SMART" id="SM00382">
    <property type="entry name" value="AAA"/>
    <property type="match status" value="1"/>
</dbReference>
<accession>A0A553IJE2</accession>
<dbReference type="InterPro" id="IPR003593">
    <property type="entry name" value="AAA+_ATPase"/>
</dbReference>
<dbReference type="InterPro" id="IPR011527">
    <property type="entry name" value="ABC1_TM_dom"/>
</dbReference>
<dbReference type="Proteomes" id="UP000315938">
    <property type="component" value="Unassembled WGS sequence"/>
</dbReference>
<gene>
    <name evidence="12" type="ORF">FNV44_04495</name>
</gene>
<protein>
    <submittedName>
        <fullName evidence="12">ABC transporter ATP-binding protein</fullName>
    </submittedName>
</protein>
<dbReference type="PROSITE" id="PS50893">
    <property type="entry name" value="ABC_TRANSPORTER_2"/>
    <property type="match status" value="1"/>
</dbReference>
<dbReference type="PANTHER" id="PTHR43394">
    <property type="entry name" value="ATP-DEPENDENT PERMEASE MDL1, MITOCHONDRIAL"/>
    <property type="match status" value="1"/>
</dbReference>
<dbReference type="CDD" id="cd03254">
    <property type="entry name" value="ABCC_Glucan_exporter_like"/>
    <property type="match status" value="1"/>
</dbReference>
<dbReference type="InterPro" id="IPR039421">
    <property type="entry name" value="Type_1_exporter"/>
</dbReference>
<dbReference type="InterPro" id="IPR027417">
    <property type="entry name" value="P-loop_NTPase"/>
</dbReference>
<dbReference type="InterPro" id="IPR003439">
    <property type="entry name" value="ABC_transporter-like_ATP-bd"/>
</dbReference>